<keyword evidence="1" id="KW-0175">Coiled coil</keyword>
<evidence type="ECO:0000256" key="1">
    <source>
        <dbReference type="SAM" id="Coils"/>
    </source>
</evidence>
<dbReference type="Proteomes" id="UP001590951">
    <property type="component" value="Unassembled WGS sequence"/>
</dbReference>
<comment type="caution">
    <text evidence="3">The sequence shown here is derived from an EMBL/GenBank/DDBJ whole genome shotgun (WGS) entry which is preliminary data.</text>
</comment>
<feature type="compositionally biased region" description="Polar residues" evidence="2">
    <location>
        <begin position="343"/>
        <end position="352"/>
    </location>
</feature>
<feature type="compositionally biased region" description="Low complexity" evidence="2">
    <location>
        <begin position="26"/>
        <end position="42"/>
    </location>
</feature>
<dbReference type="EMBL" id="JBHFEH010000018">
    <property type="protein sequence ID" value="KAL2053945.1"/>
    <property type="molecule type" value="Genomic_DNA"/>
</dbReference>
<reference evidence="3 4" key="1">
    <citation type="submission" date="2024-09" db="EMBL/GenBank/DDBJ databases">
        <title>Rethinking Asexuality: The Enigmatic Case of Functional Sexual Genes in Lepraria (Stereocaulaceae).</title>
        <authorList>
            <person name="Doellman M."/>
            <person name="Sun Y."/>
            <person name="Barcenas-Pena A."/>
            <person name="Lumbsch H.T."/>
            <person name="Grewe F."/>
        </authorList>
    </citation>
    <scope>NUCLEOTIDE SEQUENCE [LARGE SCALE GENOMIC DNA]</scope>
    <source>
        <strain evidence="3 4">Grewe 0041</strain>
    </source>
</reference>
<evidence type="ECO:0000313" key="3">
    <source>
        <dbReference type="EMBL" id="KAL2053945.1"/>
    </source>
</evidence>
<evidence type="ECO:0000256" key="2">
    <source>
        <dbReference type="SAM" id="MobiDB-lite"/>
    </source>
</evidence>
<feature type="compositionally biased region" description="Basic and acidic residues" evidence="2">
    <location>
        <begin position="355"/>
        <end position="370"/>
    </location>
</feature>
<feature type="region of interest" description="Disordered" evidence="2">
    <location>
        <begin position="341"/>
        <end position="370"/>
    </location>
</feature>
<organism evidence="3 4">
    <name type="scientific">Lepraria finkii</name>
    <dbReference type="NCBI Taxonomy" id="1340010"/>
    <lineage>
        <taxon>Eukaryota</taxon>
        <taxon>Fungi</taxon>
        <taxon>Dikarya</taxon>
        <taxon>Ascomycota</taxon>
        <taxon>Pezizomycotina</taxon>
        <taxon>Lecanoromycetes</taxon>
        <taxon>OSLEUM clade</taxon>
        <taxon>Lecanoromycetidae</taxon>
        <taxon>Lecanorales</taxon>
        <taxon>Lecanorineae</taxon>
        <taxon>Stereocaulaceae</taxon>
        <taxon>Lepraria</taxon>
    </lineage>
</organism>
<proteinExistence type="predicted"/>
<keyword evidence="4" id="KW-1185">Reference proteome</keyword>
<accession>A0ABR4B7W7</accession>
<sequence length="370" mass="40876">MLGSKRKSDFADPSRPAGFPALFPRQPHSSQSSDESPSPHSSYEGRLPKLAEQPLLPSMQTPASFEGVLAHISAPLPTPLAGNTFPFPSPETSAVYTLPPLSLSTQKTTAFIPHAKNPSHESWAEDPMLQNLQREKADLVSAYSQARNRMADLDKVVQTSSLEIGKLFKEGQGLKAKIDVLEAEVDELQTSIEVNQQQTVAKDAQYSQILELSTRLQSQAGFDGQQQKVDKEQWELEKHDMLQTITALRSEIRTLCNSYGIVPRSDQGYVSREASTPKRTLSGVATAASTSPMDLETEVAILRHSNSTLEDTLTKVRQEHAQLYEHVERLGGLSRNIQRHLQAASTGESISGTPDEEKREIWQGRVTDDH</sequence>
<protein>
    <submittedName>
        <fullName evidence="3">Uncharacterized protein</fullName>
    </submittedName>
</protein>
<feature type="compositionally biased region" description="Basic and acidic residues" evidence="2">
    <location>
        <begin position="1"/>
        <end position="12"/>
    </location>
</feature>
<feature type="region of interest" description="Disordered" evidence="2">
    <location>
        <begin position="1"/>
        <end position="55"/>
    </location>
</feature>
<evidence type="ECO:0000313" key="4">
    <source>
        <dbReference type="Proteomes" id="UP001590951"/>
    </source>
</evidence>
<name>A0ABR4B7W7_9LECA</name>
<feature type="coiled-coil region" evidence="1">
    <location>
        <begin position="129"/>
        <end position="198"/>
    </location>
</feature>
<gene>
    <name evidence="3" type="ORF">ABVK25_005874</name>
</gene>